<accession>A0AA86M4P2</accession>
<protein>
    <submittedName>
        <fullName evidence="1">Uncharacterized protein</fullName>
    </submittedName>
</protein>
<reference evidence="2" key="1">
    <citation type="submission" date="2018-01" db="EMBL/GenBank/DDBJ databases">
        <title>Raltonia solanacearum P824 infects blueberry.</title>
        <authorList>
            <person name="Bocsanczy A.M."/>
            <person name="Norman D.J."/>
        </authorList>
    </citation>
    <scope>NUCLEOTIDE SEQUENCE [LARGE SCALE GENOMIC DNA]</scope>
    <source>
        <strain evidence="2">P824</strain>
    </source>
</reference>
<organism evidence="1 2">
    <name type="scientific">Ralstonia solanacearum</name>
    <name type="common">Pseudomonas solanacearum</name>
    <dbReference type="NCBI Taxonomy" id="305"/>
    <lineage>
        <taxon>Bacteria</taxon>
        <taxon>Pseudomonadati</taxon>
        <taxon>Pseudomonadota</taxon>
        <taxon>Betaproteobacteria</taxon>
        <taxon>Burkholderiales</taxon>
        <taxon>Burkholderiaceae</taxon>
        <taxon>Ralstonia</taxon>
        <taxon>Ralstonia solanacearum species complex</taxon>
    </lineage>
</organism>
<evidence type="ECO:0000313" key="1">
    <source>
        <dbReference type="EMBL" id="AYA46521.1"/>
    </source>
</evidence>
<evidence type="ECO:0000313" key="2">
    <source>
        <dbReference type="Proteomes" id="UP000262427"/>
    </source>
</evidence>
<dbReference type="Proteomes" id="UP000262427">
    <property type="component" value="Chromosome CM"/>
</dbReference>
<proteinExistence type="predicted"/>
<sequence>MSLLDPRFLLAGLLVVLVAYGVGYSKGERDSEAAQLQELKNWRDNADVATELYLQARDRKEIRYRTITKTVEVAKNATPDIADCRTGDDWMRIYRDNAAIANGTAVPADSGGAGGADAR</sequence>
<gene>
    <name evidence="1" type="ORF">RSP824_08475</name>
</gene>
<dbReference type="AlphaFoldDB" id="A0AA86M4P2"/>
<name>A0AA86M4P2_RALSL</name>
<dbReference type="EMBL" id="CP025741">
    <property type="protein sequence ID" value="AYA46521.1"/>
    <property type="molecule type" value="Genomic_DNA"/>
</dbReference>